<feature type="transmembrane region" description="Helical" evidence="14">
    <location>
        <begin position="219"/>
        <end position="244"/>
    </location>
</feature>
<feature type="transmembrane region" description="Helical" evidence="14">
    <location>
        <begin position="6"/>
        <end position="23"/>
    </location>
</feature>
<feature type="transmembrane region" description="Helical" evidence="14">
    <location>
        <begin position="250"/>
        <end position="270"/>
    </location>
</feature>
<gene>
    <name evidence="15" type="primary">nad1</name>
</gene>
<reference evidence="15" key="1">
    <citation type="journal article" date="2022" name="Zookeys">
        <title>Xenos yangi sp. nov.: A new twisted-wing parasite species (Strepsiptera, Xenidae) from Gaoligong Mountains, Southwest China.</title>
        <authorList>
            <person name="Dong Z."/>
            <person name="Liu X."/>
            <person name="Mao C."/>
            <person name="He J."/>
            <person name="Li X."/>
        </authorList>
    </citation>
    <scope>NUCLEOTIDE SEQUENCE</scope>
</reference>
<dbReference type="InterPro" id="IPR018086">
    <property type="entry name" value="NADH_UbQ_OxRdtase_su1_CS"/>
</dbReference>
<feature type="transmembrane region" description="Helical" evidence="14">
    <location>
        <begin position="282"/>
        <end position="304"/>
    </location>
</feature>
<dbReference type="PANTHER" id="PTHR11432:SF3">
    <property type="entry name" value="NADH-UBIQUINONE OXIDOREDUCTASE CHAIN 1"/>
    <property type="match status" value="1"/>
</dbReference>
<dbReference type="GO" id="GO:0009060">
    <property type="term" value="P:aerobic respiration"/>
    <property type="evidence" value="ECO:0007669"/>
    <property type="project" value="TreeGrafter"/>
</dbReference>
<dbReference type="EC" id="7.1.1.2" evidence="13"/>
<dbReference type="AlphaFoldDB" id="A0A977Q7B1"/>
<evidence type="ECO:0000256" key="5">
    <source>
        <dbReference type="ARBA" id="ARBA00022448"/>
    </source>
</evidence>
<evidence type="ECO:0000256" key="13">
    <source>
        <dbReference type="RuleBase" id="RU000473"/>
    </source>
</evidence>
<evidence type="ECO:0000256" key="12">
    <source>
        <dbReference type="RuleBase" id="RU000471"/>
    </source>
</evidence>
<dbReference type="EMBL" id="OK329872">
    <property type="protein sequence ID" value="UXG18700.1"/>
    <property type="molecule type" value="Genomic_DNA"/>
</dbReference>
<dbReference type="PROSITE" id="PS00668">
    <property type="entry name" value="COMPLEX1_ND1_2"/>
    <property type="match status" value="1"/>
</dbReference>
<dbReference type="PANTHER" id="PTHR11432">
    <property type="entry name" value="NADH DEHYDROGENASE SUBUNIT 1"/>
    <property type="match status" value="1"/>
</dbReference>
<keyword evidence="9 13" id="KW-0830">Ubiquinone</keyword>
<protein>
    <recommendedName>
        <fullName evidence="4 13">NADH-ubiquinone oxidoreductase chain 1</fullName>
        <ecNumber evidence="13">7.1.1.2</ecNumber>
    </recommendedName>
</protein>
<evidence type="ECO:0000256" key="4">
    <source>
        <dbReference type="ARBA" id="ARBA00021009"/>
    </source>
</evidence>
<evidence type="ECO:0000256" key="14">
    <source>
        <dbReference type="SAM" id="Phobius"/>
    </source>
</evidence>
<keyword evidence="8 14" id="KW-1133">Transmembrane helix</keyword>
<dbReference type="Pfam" id="PF00146">
    <property type="entry name" value="NADHdh"/>
    <property type="match status" value="1"/>
</dbReference>
<comment type="function">
    <text evidence="1">Core subunit of the mitochondrial membrane respiratory chain NADH dehydrogenase (Complex I) that is believed to belong to the minimal assembly required for catalysis. Complex I functions in the transfer of electrons from NADH to the respiratory chain. The immediate electron acceptor for the enzyme is believed to be ubiquinone.</text>
</comment>
<evidence type="ECO:0000256" key="11">
    <source>
        <dbReference type="ARBA" id="ARBA00023136"/>
    </source>
</evidence>
<accession>A0A977Q7B1</accession>
<dbReference type="InterPro" id="IPR001694">
    <property type="entry name" value="NADH_UbQ_OxRdtase_su1/FPO"/>
</dbReference>
<comment type="similarity">
    <text evidence="3 12">Belongs to the complex I subunit 1 family.</text>
</comment>
<comment type="subcellular location">
    <subcellularLocation>
        <location evidence="2 12">Mitochondrion inner membrane</location>
        <topology evidence="2 12">Multi-pass membrane protein</topology>
    </subcellularLocation>
</comment>
<proteinExistence type="inferred from homology"/>
<evidence type="ECO:0000256" key="8">
    <source>
        <dbReference type="ARBA" id="ARBA00022989"/>
    </source>
</evidence>
<dbReference type="GO" id="GO:0008137">
    <property type="term" value="F:NADH dehydrogenase (ubiquinone) activity"/>
    <property type="evidence" value="ECO:0007669"/>
    <property type="project" value="UniProtKB-EC"/>
</dbReference>
<evidence type="ECO:0000313" key="15">
    <source>
        <dbReference type="EMBL" id="UXG18700.1"/>
    </source>
</evidence>
<dbReference type="GO" id="GO:0005743">
    <property type="term" value="C:mitochondrial inner membrane"/>
    <property type="evidence" value="ECO:0007669"/>
    <property type="project" value="UniProtKB-SubCell"/>
</dbReference>
<evidence type="ECO:0000256" key="6">
    <source>
        <dbReference type="ARBA" id="ARBA00022692"/>
    </source>
</evidence>
<dbReference type="HAMAP" id="MF_01350">
    <property type="entry name" value="NDH1_NuoH"/>
    <property type="match status" value="1"/>
</dbReference>
<feature type="transmembrane region" description="Helical" evidence="14">
    <location>
        <begin position="142"/>
        <end position="165"/>
    </location>
</feature>
<keyword evidence="12" id="KW-0520">NAD</keyword>
<dbReference type="GO" id="GO:0003954">
    <property type="term" value="F:NADH dehydrogenase activity"/>
    <property type="evidence" value="ECO:0007669"/>
    <property type="project" value="TreeGrafter"/>
</dbReference>
<evidence type="ECO:0000256" key="3">
    <source>
        <dbReference type="ARBA" id="ARBA00010535"/>
    </source>
</evidence>
<evidence type="ECO:0000256" key="7">
    <source>
        <dbReference type="ARBA" id="ARBA00022792"/>
    </source>
</evidence>
<evidence type="ECO:0000256" key="2">
    <source>
        <dbReference type="ARBA" id="ARBA00004448"/>
    </source>
</evidence>
<feature type="transmembrane region" description="Helical" evidence="14">
    <location>
        <begin position="171"/>
        <end position="191"/>
    </location>
</feature>
<geneLocation type="mitochondrion" evidence="15"/>
<evidence type="ECO:0000256" key="1">
    <source>
        <dbReference type="ARBA" id="ARBA00003257"/>
    </source>
</evidence>
<feature type="transmembrane region" description="Helical" evidence="14">
    <location>
        <begin position="68"/>
        <end position="89"/>
    </location>
</feature>
<feature type="transmembrane region" description="Helical" evidence="14">
    <location>
        <begin position="101"/>
        <end position="121"/>
    </location>
</feature>
<evidence type="ECO:0000256" key="10">
    <source>
        <dbReference type="ARBA" id="ARBA00023128"/>
    </source>
</evidence>
<sequence length="306" mass="36127">MIFINYLFLLIFILFSVAFITLFERKILGYIQDRKSVNKVGYTGLFQPFSDGIKLLLKESSMLNKFNFLLFLMAPLMNFFIIIMMYMLLPYDSLMDWFNLGILYFLSLLSLNVLSVILIGWSSNSSYSFLSSIRMVAQMISYEISLMFLLLSLMISSESFSLMMFMKVQKFIWLLSCYFVVSGLMFIIFLAESNRVPFDFIEGESELVSGFNIEYGSGYFTFIFVAEYLSILLMCYVFIMFFFSGNLLSFNFYLKLMMLVYLYMMIRGAFPRFRYDKLMMMAWKVFLPLTLGLFIFYFSIIMLMKI</sequence>
<organism evidence="15">
    <name type="scientific">Xenos yangi</name>
    <dbReference type="NCBI Taxonomy" id="2980483"/>
    <lineage>
        <taxon>Eukaryota</taxon>
        <taxon>Metazoa</taxon>
        <taxon>Ecdysozoa</taxon>
        <taxon>Arthropoda</taxon>
        <taxon>Hexapoda</taxon>
        <taxon>Insecta</taxon>
        <taxon>Pterygota</taxon>
        <taxon>Neoptera</taxon>
        <taxon>Endopterygota</taxon>
        <taxon>Strepsiptera</taxon>
        <taxon>Stylopidia</taxon>
        <taxon>Xenidae</taxon>
        <taxon>Xenos</taxon>
    </lineage>
</organism>
<keyword evidence="11 14" id="KW-0472">Membrane</keyword>
<keyword evidence="6 12" id="KW-0812">Transmembrane</keyword>
<name>A0A977Q7B1_9NEOP</name>
<evidence type="ECO:0000256" key="9">
    <source>
        <dbReference type="ARBA" id="ARBA00023075"/>
    </source>
</evidence>
<keyword evidence="5" id="KW-0813">Transport</keyword>
<comment type="catalytic activity">
    <reaction evidence="13">
        <text>a ubiquinone + NADH + 5 H(+)(in) = a ubiquinol + NAD(+) + 4 H(+)(out)</text>
        <dbReference type="Rhea" id="RHEA:29091"/>
        <dbReference type="Rhea" id="RHEA-COMP:9565"/>
        <dbReference type="Rhea" id="RHEA-COMP:9566"/>
        <dbReference type="ChEBI" id="CHEBI:15378"/>
        <dbReference type="ChEBI" id="CHEBI:16389"/>
        <dbReference type="ChEBI" id="CHEBI:17976"/>
        <dbReference type="ChEBI" id="CHEBI:57540"/>
        <dbReference type="ChEBI" id="CHEBI:57945"/>
        <dbReference type="EC" id="7.1.1.2"/>
    </reaction>
</comment>
<keyword evidence="10 13" id="KW-0496">Mitochondrion</keyword>
<dbReference type="PROSITE" id="PS00667">
    <property type="entry name" value="COMPLEX1_ND1_1"/>
    <property type="match status" value="1"/>
</dbReference>
<keyword evidence="7" id="KW-0999">Mitochondrion inner membrane</keyword>